<dbReference type="RefSeq" id="WP_320501770.1">
    <property type="nucleotide sequence ID" value="NZ_JAXCLX010000002.1"/>
</dbReference>
<comment type="similarity">
    <text evidence="2 7">Belongs to the methyltransferase superfamily. L-isoaspartyl/D-aspartyl protein methyltransferase family.</text>
</comment>
<dbReference type="Gene3D" id="3.40.50.150">
    <property type="entry name" value="Vaccinia Virus protein VP39"/>
    <property type="match status" value="1"/>
</dbReference>
<sequence>MSLHARKIRMIMGLRRAGLTDTDVLNAIERIPRELFVLDSFHDQAYEDQALPISHGQTISQPQIVAMMTEALEVKKTHKVLEIGTGSGYQAAVLSRLCRRLYTIERYKSLLAEAEQRFHHLRLHNITSRCSDGSRGWREQAPFDRIIVTAAAAEVPQTLVDQLAVGGIMVIPVGPERGDQVLVKLTKQEDGSVSPKIITDVRFVPLVEGALPEGEGRPTPRRMEN</sequence>
<evidence type="ECO:0000256" key="2">
    <source>
        <dbReference type="ARBA" id="ARBA00005369"/>
    </source>
</evidence>
<comment type="caution">
    <text evidence="8">The sequence shown here is derived from an EMBL/GenBank/DDBJ whole genome shotgun (WGS) entry which is preliminary data.</text>
</comment>
<evidence type="ECO:0000256" key="1">
    <source>
        <dbReference type="ARBA" id="ARBA00004496"/>
    </source>
</evidence>
<dbReference type="PROSITE" id="PS01279">
    <property type="entry name" value="PCMT"/>
    <property type="match status" value="1"/>
</dbReference>
<evidence type="ECO:0000256" key="5">
    <source>
        <dbReference type="ARBA" id="ARBA00022679"/>
    </source>
</evidence>
<dbReference type="GO" id="GO:0004719">
    <property type="term" value="F:protein-L-isoaspartate (D-aspartate) O-methyltransferase activity"/>
    <property type="evidence" value="ECO:0007669"/>
    <property type="project" value="UniProtKB-EC"/>
</dbReference>
<keyword evidence="4 7" id="KW-0489">Methyltransferase</keyword>
<evidence type="ECO:0000313" key="8">
    <source>
        <dbReference type="EMBL" id="MDY0873316.1"/>
    </source>
</evidence>
<dbReference type="PANTHER" id="PTHR11579">
    <property type="entry name" value="PROTEIN-L-ISOASPARTATE O-METHYLTRANSFERASE"/>
    <property type="match status" value="1"/>
</dbReference>
<accession>A0ABU5E3C6</accession>
<dbReference type="NCBIfam" id="NF001453">
    <property type="entry name" value="PRK00312.1"/>
    <property type="match status" value="1"/>
</dbReference>
<keyword evidence="5 7" id="KW-0808">Transferase</keyword>
<reference evidence="8 9" key="1">
    <citation type="journal article" date="2013" name="Antonie Van Leeuwenhoek">
        <title>Dongia rigui sp. nov., isolated from freshwater of a large wetland in Korea.</title>
        <authorList>
            <person name="Baik K.S."/>
            <person name="Hwang Y.M."/>
            <person name="Choi J.S."/>
            <person name="Kwon J."/>
            <person name="Seong C.N."/>
        </authorList>
    </citation>
    <scope>NUCLEOTIDE SEQUENCE [LARGE SCALE GENOMIC DNA]</scope>
    <source>
        <strain evidence="8 9">04SU4-P</strain>
    </source>
</reference>
<protein>
    <recommendedName>
        <fullName evidence="7">Protein-L-isoaspartate O-methyltransferase</fullName>
        <ecNumber evidence="7">2.1.1.77</ecNumber>
    </recommendedName>
    <alternativeName>
        <fullName evidence="7">L-isoaspartyl protein carboxyl methyltransferase</fullName>
    </alternativeName>
    <alternativeName>
        <fullName evidence="7">Protein L-isoaspartyl methyltransferase</fullName>
    </alternativeName>
    <alternativeName>
        <fullName evidence="7">Protein-beta-aspartate methyltransferase</fullName>
        <shortName evidence="7">PIMT</shortName>
    </alternativeName>
</protein>
<evidence type="ECO:0000256" key="7">
    <source>
        <dbReference type="HAMAP-Rule" id="MF_00090"/>
    </source>
</evidence>
<dbReference type="EC" id="2.1.1.77" evidence="7"/>
<keyword evidence="3 7" id="KW-0963">Cytoplasm</keyword>
<dbReference type="GO" id="GO:0032259">
    <property type="term" value="P:methylation"/>
    <property type="evidence" value="ECO:0007669"/>
    <property type="project" value="UniProtKB-KW"/>
</dbReference>
<dbReference type="SUPFAM" id="SSF53335">
    <property type="entry name" value="S-adenosyl-L-methionine-dependent methyltransferases"/>
    <property type="match status" value="1"/>
</dbReference>
<comment type="subcellular location">
    <subcellularLocation>
        <location evidence="1 7">Cytoplasm</location>
    </subcellularLocation>
</comment>
<comment type="function">
    <text evidence="7">Catalyzes the methyl esterification of L-isoaspartyl residues in peptides and proteins that result from spontaneous decomposition of normal L-aspartyl and L-asparaginyl residues. It plays a role in the repair and/or degradation of damaged proteins.</text>
</comment>
<dbReference type="EMBL" id="JAXCLX010000002">
    <property type="protein sequence ID" value="MDY0873316.1"/>
    <property type="molecule type" value="Genomic_DNA"/>
</dbReference>
<dbReference type="Pfam" id="PF01135">
    <property type="entry name" value="PCMT"/>
    <property type="match status" value="1"/>
</dbReference>
<feature type="active site" evidence="7">
    <location>
        <position position="60"/>
    </location>
</feature>
<proteinExistence type="inferred from homology"/>
<dbReference type="Proteomes" id="UP001271769">
    <property type="component" value="Unassembled WGS sequence"/>
</dbReference>
<keyword evidence="9" id="KW-1185">Reference proteome</keyword>
<dbReference type="CDD" id="cd02440">
    <property type="entry name" value="AdoMet_MTases"/>
    <property type="match status" value="1"/>
</dbReference>
<dbReference type="InterPro" id="IPR000682">
    <property type="entry name" value="PCMT"/>
</dbReference>
<keyword evidence="6 7" id="KW-0949">S-adenosyl-L-methionine</keyword>
<dbReference type="InterPro" id="IPR029063">
    <property type="entry name" value="SAM-dependent_MTases_sf"/>
</dbReference>
<evidence type="ECO:0000313" key="9">
    <source>
        <dbReference type="Proteomes" id="UP001271769"/>
    </source>
</evidence>
<evidence type="ECO:0000256" key="6">
    <source>
        <dbReference type="ARBA" id="ARBA00022691"/>
    </source>
</evidence>
<evidence type="ECO:0000256" key="4">
    <source>
        <dbReference type="ARBA" id="ARBA00022603"/>
    </source>
</evidence>
<dbReference type="PANTHER" id="PTHR11579:SF0">
    <property type="entry name" value="PROTEIN-L-ISOASPARTATE(D-ASPARTATE) O-METHYLTRANSFERASE"/>
    <property type="match status" value="1"/>
</dbReference>
<name>A0ABU5E3C6_9PROT</name>
<dbReference type="NCBIfam" id="TIGR00080">
    <property type="entry name" value="pimt"/>
    <property type="match status" value="1"/>
</dbReference>
<evidence type="ECO:0000256" key="3">
    <source>
        <dbReference type="ARBA" id="ARBA00022490"/>
    </source>
</evidence>
<comment type="catalytic activity">
    <reaction evidence="7">
        <text>[protein]-L-isoaspartate + S-adenosyl-L-methionine = [protein]-L-isoaspartate alpha-methyl ester + S-adenosyl-L-homocysteine</text>
        <dbReference type="Rhea" id="RHEA:12705"/>
        <dbReference type="Rhea" id="RHEA-COMP:12143"/>
        <dbReference type="Rhea" id="RHEA-COMP:12144"/>
        <dbReference type="ChEBI" id="CHEBI:57856"/>
        <dbReference type="ChEBI" id="CHEBI:59789"/>
        <dbReference type="ChEBI" id="CHEBI:90596"/>
        <dbReference type="ChEBI" id="CHEBI:90598"/>
        <dbReference type="EC" id="2.1.1.77"/>
    </reaction>
</comment>
<dbReference type="HAMAP" id="MF_00090">
    <property type="entry name" value="PIMT"/>
    <property type="match status" value="1"/>
</dbReference>
<organism evidence="8 9">
    <name type="scientific">Dongia rigui</name>
    <dbReference type="NCBI Taxonomy" id="940149"/>
    <lineage>
        <taxon>Bacteria</taxon>
        <taxon>Pseudomonadati</taxon>
        <taxon>Pseudomonadota</taxon>
        <taxon>Alphaproteobacteria</taxon>
        <taxon>Rhodospirillales</taxon>
        <taxon>Dongiaceae</taxon>
        <taxon>Dongia</taxon>
    </lineage>
</organism>
<gene>
    <name evidence="7" type="primary">pcm</name>
    <name evidence="8" type="ORF">SMD31_15345</name>
</gene>